<dbReference type="InterPro" id="IPR036162">
    <property type="entry name" value="Resolvase-like_N_sf"/>
</dbReference>
<feature type="region of interest" description="Disordered" evidence="6">
    <location>
        <begin position="141"/>
        <end position="161"/>
    </location>
</feature>
<dbReference type="SUPFAM" id="SSF53041">
    <property type="entry name" value="Resolvase-like"/>
    <property type="match status" value="1"/>
</dbReference>
<dbReference type="PROSITE" id="PS00398">
    <property type="entry name" value="RECOMBINASES_2"/>
    <property type="match status" value="1"/>
</dbReference>
<name>A0AAE5U0M2_9HYPH</name>
<reference evidence="8 9" key="1">
    <citation type="submission" date="2019-01" db="EMBL/GenBank/DDBJ databases">
        <title>Genomic insights into the origins and evolution of symbiotic genes in the Phaseolus vulgaris microsymbionts.</title>
        <authorList>
            <person name="Tong W."/>
        </authorList>
    </citation>
    <scope>NUCLEOTIDE SEQUENCE [LARGE SCALE GENOMIC DNA]</scope>
    <source>
        <strain evidence="8 9">FH23</strain>
    </source>
</reference>
<dbReference type="EMBL" id="CP034998">
    <property type="protein sequence ID" value="QAS80186.1"/>
    <property type="molecule type" value="Genomic_DNA"/>
</dbReference>
<dbReference type="AlphaFoldDB" id="A0AAE5U0M2"/>
<dbReference type="PANTHER" id="PTHR30461">
    <property type="entry name" value="DNA-INVERTASE FROM LAMBDOID PROPHAGE"/>
    <property type="match status" value="1"/>
</dbReference>
<dbReference type="PANTHER" id="PTHR30461:SF25">
    <property type="entry name" value="RESOLVASE-RELATED"/>
    <property type="match status" value="1"/>
</dbReference>
<evidence type="ECO:0000256" key="1">
    <source>
        <dbReference type="ARBA" id="ARBA00022908"/>
    </source>
</evidence>
<dbReference type="PROSITE" id="PS51736">
    <property type="entry name" value="RECOMBINASES_3"/>
    <property type="match status" value="1"/>
</dbReference>
<dbReference type="RefSeq" id="WP_054182309.1">
    <property type="nucleotide sequence ID" value="NZ_CP034998.1"/>
</dbReference>
<keyword evidence="2" id="KW-0238">DNA-binding</keyword>
<dbReference type="KEGG" id="rad:CO657_19850"/>
<protein>
    <submittedName>
        <fullName evidence="8">Resolvase</fullName>
    </submittedName>
</protein>
<dbReference type="FunFam" id="3.40.50.1390:FF:000010">
    <property type="entry name" value="Recombinase resolvase family"/>
    <property type="match status" value="1"/>
</dbReference>
<gene>
    <name evidence="8" type="ORF">CO657_19850</name>
</gene>
<organism evidence="8 9">
    <name type="scientific">Rhizobium acidisoli</name>
    <dbReference type="NCBI Taxonomy" id="1538158"/>
    <lineage>
        <taxon>Bacteria</taxon>
        <taxon>Pseudomonadati</taxon>
        <taxon>Pseudomonadota</taxon>
        <taxon>Alphaproteobacteria</taxon>
        <taxon>Hyphomicrobiales</taxon>
        <taxon>Rhizobiaceae</taxon>
        <taxon>Rhizobium/Agrobacterium group</taxon>
        <taxon>Rhizobium</taxon>
    </lineage>
</organism>
<evidence type="ECO:0000313" key="8">
    <source>
        <dbReference type="EMBL" id="QAS80186.1"/>
    </source>
</evidence>
<dbReference type="Pfam" id="PF00239">
    <property type="entry name" value="Resolvase"/>
    <property type="match status" value="1"/>
</dbReference>
<feature type="domain" description="Resolvase/invertase-type recombinase catalytic" evidence="7">
    <location>
        <begin position="2"/>
        <end position="154"/>
    </location>
</feature>
<evidence type="ECO:0000256" key="6">
    <source>
        <dbReference type="SAM" id="MobiDB-lite"/>
    </source>
</evidence>
<evidence type="ECO:0000259" key="7">
    <source>
        <dbReference type="PROSITE" id="PS51736"/>
    </source>
</evidence>
<proteinExistence type="predicted"/>
<evidence type="ECO:0000256" key="5">
    <source>
        <dbReference type="PROSITE-ProRule" id="PRU10137"/>
    </source>
</evidence>
<dbReference type="InterPro" id="IPR050639">
    <property type="entry name" value="SSR_resolvase"/>
</dbReference>
<evidence type="ECO:0000256" key="2">
    <source>
        <dbReference type="ARBA" id="ARBA00023125"/>
    </source>
</evidence>
<dbReference type="GO" id="GO:0015074">
    <property type="term" value="P:DNA integration"/>
    <property type="evidence" value="ECO:0007669"/>
    <property type="project" value="UniProtKB-KW"/>
</dbReference>
<dbReference type="InterPro" id="IPR006118">
    <property type="entry name" value="Recombinase_CS"/>
</dbReference>
<evidence type="ECO:0000256" key="3">
    <source>
        <dbReference type="ARBA" id="ARBA00023172"/>
    </source>
</evidence>
<dbReference type="SMART" id="SM00857">
    <property type="entry name" value="Resolvase"/>
    <property type="match status" value="1"/>
</dbReference>
<dbReference type="Gene3D" id="3.40.50.1390">
    <property type="entry name" value="Resolvase, N-terminal catalytic domain"/>
    <property type="match status" value="1"/>
</dbReference>
<keyword evidence="1" id="KW-0229">DNA integration</keyword>
<dbReference type="InterPro" id="IPR006119">
    <property type="entry name" value="Resolv_N"/>
</dbReference>
<keyword evidence="3" id="KW-0233">DNA recombination</keyword>
<dbReference type="PROSITE" id="PS00397">
    <property type="entry name" value="RECOMBINASES_1"/>
    <property type="match status" value="1"/>
</dbReference>
<accession>A0AAE5U0M2</accession>
<dbReference type="GO" id="GO:0000150">
    <property type="term" value="F:DNA strand exchange activity"/>
    <property type="evidence" value="ECO:0007669"/>
    <property type="project" value="InterPro"/>
</dbReference>
<evidence type="ECO:0000256" key="4">
    <source>
        <dbReference type="PIRSR" id="PIRSR606118-50"/>
    </source>
</evidence>
<dbReference type="GO" id="GO:0003677">
    <property type="term" value="F:DNA binding"/>
    <property type="evidence" value="ECO:0007669"/>
    <property type="project" value="UniProtKB-KW"/>
</dbReference>
<evidence type="ECO:0000313" key="9">
    <source>
        <dbReference type="Proteomes" id="UP000220927"/>
    </source>
</evidence>
<dbReference type="Proteomes" id="UP000220927">
    <property type="component" value="Chromosome"/>
</dbReference>
<feature type="active site" description="O-(5'-phospho-DNA)-serine intermediate" evidence="4 5">
    <location>
        <position position="10"/>
    </location>
</feature>
<sequence>MDTRIYLRASTSEQDATRAENELRKFADERGLKIVGTYTENQSGAKFARPELFRLLRDSNAGDVMLIEQVDRLSRLATEDWGKLKTEIDRRRVRVVSLDLPTSHQAIAADEFTSRMYSALNAMMLDVLAAVAAKDYTDRRRRQAQGIEKAKQAGRYTGRPEDKKRNEAILKMLTAGQSWSNIIAATGCSRSTLSRLVRRQKGTLVK</sequence>
<keyword evidence="9" id="KW-1185">Reference proteome</keyword>